<dbReference type="EMBL" id="CP003837">
    <property type="protein sequence ID" value="AGH43959.1"/>
    <property type="molecule type" value="Genomic_DNA"/>
</dbReference>
<evidence type="ECO:0000313" key="2">
    <source>
        <dbReference type="Proteomes" id="UP000011864"/>
    </source>
</evidence>
<accession>K7A9F9</accession>
<name>K7A9F9_9ALTE</name>
<sequence>MYALKKDIGNNFMSEVWKAWIEVYKIIAEVTGRYAYLMFDIQK</sequence>
<gene>
    <name evidence="1" type="ORF">C427_1850</name>
</gene>
<dbReference type="PATRIC" id="fig|1129794.4.peg.1830"/>
<evidence type="ECO:0000313" key="1">
    <source>
        <dbReference type="EMBL" id="AGH43959.1"/>
    </source>
</evidence>
<dbReference type="AlphaFoldDB" id="K7A9F9"/>
<reference evidence="1 2" key="1">
    <citation type="journal article" date="2013" name="Genome Announc.">
        <title>Complete Genome Sequence of Glaciecola psychrophila Strain 170T.</title>
        <authorList>
            <person name="Yin J."/>
            <person name="Chen J."/>
            <person name="Liu G."/>
            <person name="Yu Y."/>
            <person name="Song L."/>
            <person name="Wang X."/>
            <person name="Qu X."/>
        </authorList>
    </citation>
    <scope>NUCLEOTIDE SEQUENCE [LARGE SCALE GENOMIC DNA]</scope>
    <source>
        <strain evidence="1 2">170</strain>
    </source>
</reference>
<dbReference type="Proteomes" id="UP000011864">
    <property type="component" value="Chromosome"/>
</dbReference>
<dbReference type="HOGENOM" id="CLU_3237215_0_0_6"/>
<organism evidence="1 2">
    <name type="scientific">Paraglaciecola psychrophila 170</name>
    <dbReference type="NCBI Taxonomy" id="1129794"/>
    <lineage>
        <taxon>Bacteria</taxon>
        <taxon>Pseudomonadati</taxon>
        <taxon>Pseudomonadota</taxon>
        <taxon>Gammaproteobacteria</taxon>
        <taxon>Alteromonadales</taxon>
        <taxon>Alteromonadaceae</taxon>
        <taxon>Paraglaciecola</taxon>
    </lineage>
</organism>
<keyword evidence="2" id="KW-1185">Reference proteome</keyword>
<protein>
    <submittedName>
        <fullName evidence="1">Uncharacterized protein</fullName>
    </submittedName>
</protein>
<proteinExistence type="predicted"/>
<dbReference type="KEGG" id="gps:C427_1850"/>